<comment type="similarity">
    <text evidence="2">Belongs to the bacterial solute-binding protein 2 family.</text>
</comment>
<evidence type="ECO:0000313" key="7">
    <source>
        <dbReference type="Proteomes" id="UP000186559"/>
    </source>
</evidence>
<dbReference type="EMBL" id="CP014796">
    <property type="protein sequence ID" value="APX24931.1"/>
    <property type="molecule type" value="Genomic_DNA"/>
</dbReference>
<dbReference type="Proteomes" id="UP000186559">
    <property type="component" value="Chromosome"/>
</dbReference>
<sequence precursor="true">MKKTLIAAGLALAGLAASATAQEGGVENPSRNEYRSTLEGKRVVFVPMTMTADANIAWATAIRNQAEDLGYTVDIRDAGFNTEVGARALTAAIPEQPDLIVLQNPDVQSYARLIKQANSRGIKVVQLNMESMTPSDYYVGADWVGIGYRAGQEIAKRCKPGEGPSNKVQFVMGVPTSALDLYMINGFKQALDEVGGIEIVSQQAAAYDPTKARSITASVLQQHPDLCGSFGVWDSMDTGTGAAIKEAGKEDQVFVVTSGAGAATACEKIREGLWDMEIAWDARLQGTALNVVISDALQSETEAGAETRRFFTPNRIITRENMTEGSCWQPEDIL</sequence>
<dbReference type="GO" id="GO:0030246">
    <property type="term" value="F:carbohydrate binding"/>
    <property type="evidence" value="ECO:0007669"/>
    <property type="project" value="UniProtKB-ARBA"/>
</dbReference>
<dbReference type="KEGG" id="tpro:Ga0080559_TMP4135"/>
<dbReference type="PANTHER" id="PTHR46847:SF1">
    <property type="entry name" value="D-ALLOSE-BINDING PERIPLASMIC PROTEIN-RELATED"/>
    <property type="match status" value="1"/>
</dbReference>
<feature type="domain" description="Periplasmic binding protein" evidence="5">
    <location>
        <begin position="44"/>
        <end position="300"/>
    </location>
</feature>
<evidence type="ECO:0000259" key="5">
    <source>
        <dbReference type="Pfam" id="PF13407"/>
    </source>
</evidence>
<dbReference type="PANTHER" id="PTHR46847">
    <property type="entry name" value="D-ALLOSE-BINDING PERIPLASMIC PROTEIN-RELATED"/>
    <property type="match status" value="1"/>
</dbReference>
<organism evidence="6 7">
    <name type="scientific">Salipiger profundus</name>
    <dbReference type="NCBI Taxonomy" id="1229727"/>
    <lineage>
        <taxon>Bacteria</taxon>
        <taxon>Pseudomonadati</taxon>
        <taxon>Pseudomonadota</taxon>
        <taxon>Alphaproteobacteria</taxon>
        <taxon>Rhodobacterales</taxon>
        <taxon>Roseobacteraceae</taxon>
        <taxon>Salipiger</taxon>
    </lineage>
</organism>
<feature type="chain" id="PRO_5010529200" evidence="4">
    <location>
        <begin position="22"/>
        <end position="334"/>
    </location>
</feature>
<keyword evidence="3 4" id="KW-0732">Signal</keyword>
<comment type="subcellular location">
    <subcellularLocation>
        <location evidence="1">Cell envelope</location>
    </subcellularLocation>
</comment>
<dbReference type="Gene3D" id="3.40.50.2300">
    <property type="match status" value="2"/>
</dbReference>
<evidence type="ECO:0000256" key="2">
    <source>
        <dbReference type="ARBA" id="ARBA00007639"/>
    </source>
</evidence>
<dbReference type="GO" id="GO:0030313">
    <property type="term" value="C:cell envelope"/>
    <property type="evidence" value="ECO:0007669"/>
    <property type="project" value="UniProtKB-SubCell"/>
</dbReference>
<dbReference type="InterPro" id="IPR028082">
    <property type="entry name" value="Peripla_BP_I"/>
</dbReference>
<reference evidence="6 7" key="1">
    <citation type="submission" date="2016-03" db="EMBL/GenBank/DDBJ databases">
        <title>Deep-sea bacteria in the southern Pacific.</title>
        <authorList>
            <person name="Tang K."/>
        </authorList>
    </citation>
    <scope>NUCLEOTIDE SEQUENCE [LARGE SCALE GENOMIC DNA]</scope>
    <source>
        <strain evidence="6 7">JLT2016</strain>
    </source>
</reference>
<proteinExistence type="inferred from homology"/>
<dbReference type="CDD" id="cd01536">
    <property type="entry name" value="PBP1_ABC_sugar_binding-like"/>
    <property type="match status" value="1"/>
</dbReference>
<keyword evidence="7" id="KW-1185">Reference proteome</keyword>
<evidence type="ECO:0000256" key="1">
    <source>
        <dbReference type="ARBA" id="ARBA00004196"/>
    </source>
</evidence>
<accession>A0A1U7D9U1</accession>
<name>A0A1U7D9U1_9RHOB</name>
<evidence type="ECO:0000256" key="4">
    <source>
        <dbReference type="SAM" id="SignalP"/>
    </source>
</evidence>
<dbReference type="InterPro" id="IPR025997">
    <property type="entry name" value="SBP_2_dom"/>
</dbReference>
<dbReference type="STRING" id="1229727.Ga0080559_TMP4135"/>
<evidence type="ECO:0000256" key="3">
    <source>
        <dbReference type="ARBA" id="ARBA00022729"/>
    </source>
</evidence>
<dbReference type="RefSeq" id="WP_076624645.1">
    <property type="nucleotide sequence ID" value="NZ_BMEW01000001.1"/>
</dbReference>
<gene>
    <name evidence="6" type="ORF">Ga0080559_TMP4135</name>
</gene>
<dbReference type="Pfam" id="PF13407">
    <property type="entry name" value="Peripla_BP_4"/>
    <property type="match status" value="1"/>
</dbReference>
<dbReference type="AlphaFoldDB" id="A0A1U7D9U1"/>
<protein>
    <submittedName>
        <fullName evidence="6">Monosaccharide ABC transporter substrate-binding protein, CUT2 family</fullName>
    </submittedName>
</protein>
<evidence type="ECO:0000313" key="6">
    <source>
        <dbReference type="EMBL" id="APX24931.1"/>
    </source>
</evidence>
<dbReference type="SUPFAM" id="SSF53822">
    <property type="entry name" value="Periplasmic binding protein-like I"/>
    <property type="match status" value="1"/>
</dbReference>
<feature type="signal peptide" evidence="4">
    <location>
        <begin position="1"/>
        <end position="21"/>
    </location>
</feature>
<dbReference type="OrthoDB" id="7716943at2"/>